<accession>A0ABW1V6A6</accession>
<sequence length="272" mass="31003">MKYNLRGVDYEVKVAGSGEPLLLIHGFSGSCRQWEPFVESWSAQYQLIMVDMLGHGGSAAPKQAERYGTEEVAQDLAVLLHHLRLEKVHLLGYSMGGRIALSFTMQYPQLIHSLVLESSSPGLEHEEERQARRASDQALAARIEQQGIDWFADYWGAIPLFESLRRLPKQTQERLDQARRRNNPWGLAQSLRGIGTGQQPSWWHRLGDLHIPALLIAGELDHKYCSIAQRMKRKLTDAQLEIVPQAGHNVHVEQPVLFDTIVKRFLDQRRMV</sequence>
<dbReference type="GO" id="GO:0070205">
    <property type="term" value="F:2-succinyl-6-hydroxy-2,4-cyclohexadiene-1-carboxylate synthase activity"/>
    <property type="evidence" value="ECO:0007669"/>
    <property type="project" value="UniProtKB-EC"/>
</dbReference>
<keyword evidence="1 3" id="KW-0474">Menaquinone biosynthesis</keyword>
<comment type="function">
    <text evidence="3">Catalyzes a proton abstraction reaction that results in 2,5-elimination of pyruvate from 2-succinyl-5-enolpyruvyl-6-hydroxy-3-cyclohexene-1-carboxylate (SEPHCHC) and the formation of 2-succinyl-6-hydroxy-2,4-cyclohexadiene-1-carboxylate (SHCHC).</text>
</comment>
<dbReference type="Gene3D" id="3.40.50.1820">
    <property type="entry name" value="alpha/beta hydrolase"/>
    <property type="match status" value="1"/>
</dbReference>
<keyword evidence="2 3" id="KW-0456">Lyase</keyword>
<dbReference type="PROSITE" id="PS51257">
    <property type="entry name" value="PROKAR_LIPOPROTEIN"/>
    <property type="match status" value="1"/>
</dbReference>
<proteinExistence type="inferred from homology"/>
<evidence type="ECO:0000256" key="3">
    <source>
        <dbReference type="HAMAP-Rule" id="MF_01660"/>
    </source>
</evidence>
<evidence type="ECO:0000313" key="5">
    <source>
        <dbReference type="EMBL" id="MFC6334312.1"/>
    </source>
</evidence>
<keyword evidence="6" id="KW-1185">Reference proteome</keyword>
<evidence type="ECO:0000256" key="2">
    <source>
        <dbReference type="ARBA" id="ARBA00023239"/>
    </source>
</evidence>
<dbReference type="PANTHER" id="PTHR42916:SF1">
    <property type="entry name" value="PROTEIN PHYLLO, CHLOROPLASTIC"/>
    <property type="match status" value="1"/>
</dbReference>
<dbReference type="Proteomes" id="UP001596233">
    <property type="component" value="Unassembled WGS sequence"/>
</dbReference>
<comment type="subunit">
    <text evidence="3">Monomer.</text>
</comment>
<dbReference type="InterPro" id="IPR000073">
    <property type="entry name" value="AB_hydrolase_1"/>
</dbReference>
<dbReference type="EC" id="4.2.99.20" evidence="3"/>
<dbReference type="PANTHER" id="PTHR42916">
    <property type="entry name" value="2-SUCCINYL-5-ENOLPYRUVYL-6-HYDROXY-3-CYCLOHEXENE-1-CARBOXYLATE SYNTHASE"/>
    <property type="match status" value="1"/>
</dbReference>
<evidence type="ECO:0000313" key="6">
    <source>
        <dbReference type="Proteomes" id="UP001596233"/>
    </source>
</evidence>
<dbReference type="InterPro" id="IPR022485">
    <property type="entry name" value="SHCHC_synthase_MenH"/>
</dbReference>
<dbReference type="NCBIfam" id="TIGR03695">
    <property type="entry name" value="menH_SHCHC"/>
    <property type="match status" value="1"/>
</dbReference>
<dbReference type="SUPFAM" id="SSF53474">
    <property type="entry name" value="alpha/beta-Hydrolases"/>
    <property type="match status" value="1"/>
</dbReference>
<feature type="domain" description="AB hydrolase-1" evidence="4">
    <location>
        <begin position="20"/>
        <end position="254"/>
    </location>
</feature>
<evidence type="ECO:0000256" key="1">
    <source>
        <dbReference type="ARBA" id="ARBA00022428"/>
    </source>
</evidence>
<comment type="similarity">
    <text evidence="3">Belongs to the AB hydrolase superfamily. MenH family.</text>
</comment>
<protein>
    <recommendedName>
        <fullName evidence="3">Putative 2-succinyl-6-hydroxy-2,4-cyclohexadiene-1-carboxylate synthase</fullName>
        <shortName evidence="3">SHCHC synthase</shortName>
        <ecNumber evidence="3">4.2.99.20</ecNumber>
    </recommendedName>
</protein>
<dbReference type="InterPro" id="IPR029058">
    <property type="entry name" value="AB_hydrolase_fold"/>
</dbReference>
<comment type="pathway">
    <text evidence="3">Quinol/quinone metabolism; 1,4-dihydroxy-2-naphthoate biosynthesis; 1,4-dihydroxy-2-naphthoate from chorismate: step 3/7.</text>
</comment>
<dbReference type="PRINTS" id="PR00111">
    <property type="entry name" value="ABHYDROLASE"/>
</dbReference>
<comment type="pathway">
    <text evidence="3">Quinol/quinone metabolism; menaquinone biosynthesis.</text>
</comment>
<reference evidence="6" key="1">
    <citation type="journal article" date="2019" name="Int. J. Syst. Evol. Microbiol.">
        <title>The Global Catalogue of Microorganisms (GCM) 10K type strain sequencing project: providing services to taxonomists for standard genome sequencing and annotation.</title>
        <authorList>
            <consortium name="The Broad Institute Genomics Platform"/>
            <consortium name="The Broad Institute Genome Sequencing Center for Infectious Disease"/>
            <person name="Wu L."/>
            <person name="Ma J."/>
        </authorList>
    </citation>
    <scope>NUCLEOTIDE SEQUENCE [LARGE SCALE GENOMIC DNA]</scope>
    <source>
        <strain evidence="6">PCU 280</strain>
    </source>
</reference>
<dbReference type="RefSeq" id="WP_379236684.1">
    <property type="nucleotide sequence ID" value="NZ_JBHSTE010000005.1"/>
</dbReference>
<dbReference type="EMBL" id="JBHSTE010000005">
    <property type="protein sequence ID" value="MFC6334312.1"/>
    <property type="molecule type" value="Genomic_DNA"/>
</dbReference>
<name>A0ABW1V6A6_9BACL</name>
<dbReference type="Pfam" id="PF00561">
    <property type="entry name" value="Abhydrolase_1"/>
    <property type="match status" value="1"/>
</dbReference>
<organism evidence="5 6">
    <name type="scientific">Paenibacillus septentrionalis</name>
    <dbReference type="NCBI Taxonomy" id="429342"/>
    <lineage>
        <taxon>Bacteria</taxon>
        <taxon>Bacillati</taxon>
        <taxon>Bacillota</taxon>
        <taxon>Bacilli</taxon>
        <taxon>Bacillales</taxon>
        <taxon>Paenibacillaceae</taxon>
        <taxon>Paenibacillus</taxon>
    </lineage>
</organism>
<comment type="caution">
    <text evidence="5">The sequence shown here is derived from an EMBL/GenBank/DDBJ whole genome shotgun (WGS) entry which is preliminary data.</text>
</comment>
<dbReference type="HAMAP" id="MF_01660">
    <property type="entry name" value="MenH"/>
    <property type="match status" value="1"/>
</dbReference>
<gene>
    <name evidence="3 5" type="primary">menH</name>
    <name evidence="5" type="ORF">ACFP56_16915</name>
</gene>
<comment type="catalytic activity">
    <reaction evidence="3">
        <text>5-enolpyruvoyl-6-hydroxy-2-succinyl-cyclohex-3-ene-1-carboxylate = (1R,6R)-6-hydroxy-2-succinyl-cyclohexa-2,4-diene-1-carboxylate + pyruvate</text>
        <dbReference type="Rhea" id="RHEA:25597"/>
        <dbReference type="ChEBI" id="CHEBI:15361"/>
        <dbReference type="ChEBI" id="CHEBI:58689"/>
        <dbReference type="ChEBI" id="CHEBI:58818"/>
        <dbReference type="EC" id="4.2.99.20"/>
    </reaction>
</comment>
<evidence type="ECO:0000259" key="4">
    <source>
        <dbReference type="Pfam" id="PF00561"/>
    </source>
</evidence>